<gene>
    <name evidence="3" type="ORF">JAO75_21465</name>
</gene>
<dbReference type="Gene3D" id="3.90.420.10">
    <property type="entry name" value="Oxidoreductase, molybdopterin-binding domain"/>
    <property type="match status" value="1"/>
</dbReference>
<reference evidence="4" key="1">
    <citation type="submission" date="2020-12" db="EMBL/GenBank/DDBJ databases">
        <title>Hymenobacter sp.</title>
        <authorList>
            <person name="Kim M.K."/>
        </authorList>
    </citation>
    <scope>NUCLEOTIDE SEQUENCE [LARGE SCALE GENOMIC DNA]</scope>
    <source>
        <strain evidence="4">BT325</strain>
    </source>
</reference>
<dbReference type="SUPFAM" id="SSF56524">
    <property type="entry name" value="Oxidoreductase molybdopterin-binding domain"/>
    <property type="match status" value="1"/>
</dbReference>
<evidence type="ECO:0000256" key="1">
    <source>
        <dbReference type="SAM" id="SignalP"/>
    </source>
</evidence>
<dbReference type="RefSeq" id="WP_199051187.1">
    <property type="nucleotide sequence ID" value="NZ_JAELXT010000035.1"/>
</dbReference>
<keyword evidence="1" id="KW-0732">Signal</keyword>
<accession>A0ABS0Y6P5</accession>
<dbReference type="InterPro" id="IPR036374">
    <property type="entry name" value="OxRdtase_Mopterin-bd_sf"/>
</dbReference>
<feature type="signal peptide" evidence="1">
    <location>
        <begin position="1"/>
        <end position="26"/>
    </location>
</feature>
<evidence type="ECO:0000313" key="4">
    <source>
        <dbReference type="Proteomes" id="UP000620670"/>
    </source>
</evidence>
<keyword evidence="4" id="KW-1185">Reference proteome</keyword>
<name>A0ABS0Y6P5_9HYPH</name>
<feature type="chain" id="PRO_5047486521" evidence="1">
    <location>
        <begin position="27"/>
        <end position="172"/>
    </location>
</feature>
<dbReference type="EMBL" id="JAELXT010000035">
    <property type="protein sequence ID" value="MBJ6127972.1"/>
    <property type="molecule type" value="Genomic_DNA"/>
</dbReference>
<organism evidence="3 4">
    <name type="scientific">Microvirga splendida</name>
    <dbReference type="NCBI Taxonomy" id="2795727"/>
    <lineage>
        <taxon>Bacteria</taxon>
        <taxon>Pseudomonadati</taxon>
        <taxon>Pseudomonadota</taxon>
        <taxon>Alphaproteobacteria</taxon>
        <taxon>Hyphomicrobiales</taxon>
        <taxon>Methylobacteriaceae</taxon>
        <taxon>Microvirga</taxon>
    </lineage>
</organism>
<comment type="caution">
    <text evidence="3">The sequence shown here is derived from an EMBL/GenBank/DDBJ whole genome shotgun (WGS) entry which is preliminary data.</text>
</comment>
<dbReference type="Proteomes" id="UP000620670">
    <property type="component" value="Unassembled WGS sequence"/>
</dbReference>
<feature type="domain" description="Oxidoreductase molybdopterin-binding" evidence="2">
    <location>
        <begin position="71"/>
        <end position="146"/>
    </location>
</feature>
<evidence type="ECO:0000259" key="2">
    <source>
        <dbReference type="Pfam" id="PF00174"/>
    </source>
</evidence>
<sequence>MSRAKVRTSLLGAFAMLLAALGAAYAASLPAPAEKPILTISGKIGVTNRDNTAQFDRAMLEALGTTTIETTTPWHEGKNTFEGVSLDKLLKHVGATGERVVVVALNDYTTDIPIEDFRKFNVILALKRNGEYMPVRDKGPLFIIYPYDSNPDLKSQTYYARSAWQVARIDVR</sequence>
<proteinExistence type="predicted"/>
<dbReference type="InterPro" id="IPR000572">
    <property type="entry name" value="OxRdtase_Mopterin-bd_dom"/>
</dbReference>
<evidence type="ECO:0000313" key="3">
    <source>
        <dbReference type="EMBL" id="MBJ6127972.1"/>
    </source>
</evidence>
<dbReference type="Pfam" id="PF00174">
    <property type="entry name" value="Oxidored_molyb"/>
    <property type="match status" value="1"/>
</dbReference>
<protein>
    <submittedName>
        <fullName evidence="3">Molybdopterin-dependent oxidoreductase</fullName>
    </submittedName>
</protein>